<dbReference type="GO" id="GO:0016539">
    <property type="term" value="P:intein-mediated protein splicing"/>
    <property type="evidence" value="ECO:0007669"/>
    <property type="project" value="InterPro"/>
</dbReference>
<dbReference type="OrthoDB" id="285999at2"/>
<gene>
    <name evidence="2" type="ORF">FF011L_45310</name>
</gene>
<dbReference type="InterPro" id="IPR036844">
    <property type="entry name" value="Hint_dom_sf"/>
</dbReference>
<dbReference type="Pfam" id="PF07591">
    <property type="entry name" value="PT-HINT"/>
    <property type="match status" value="1"/>
</dbReference>
<evidence type="ECO:0000313" key="3">
    <source>
        <dbReference type="Proteomes" id="UP000320672"/>
    </source>
</evidence>
<dbReference type="InterPro" id="IPR011989">
    <property type="entry name" value="ARM-like"/>
</dbReference>
<evidence type="ECO:0000313" key="2">
    <source>
        <dbReference type="EMBL" id="QDS95731.1"/>
    </source>
</evidence>
<dbReference type="EMBL" id="CP036262">
    <property type="protein sequence ID" value="QDS95731.1"/>
    <property type="molecule type" value="Genomic_DNA"/>
</dbReference>
<dbReference type="SMART" id="SM00306">
    <property type="entry name" value="HintN"/>
    <property type="match status" value="1"/>
</dbReference>
<organism evidence="2 3">
    <name type="scientific">Roseimaritima multifibrata</name>
    <dbReference type="NCBI Taxonomy" id="1930274"/>
    <lineage>
        <taxon>Bacteria</taxon>
        <taxon>Pseudomonadati</taxon>
        <taxon>Planctomycetota</taxon>
        <taxon>Planctomycetia</taxon>
        <taxon>Pirellulales</taxon>
        <taxon>Pirellulaceae</taxon>
        <taxon>Roseimaritima</taxon>
    </lineage>
</organism>
<dbReference type="KEGG" id="rml:FF011L_45310"/>
<name>A0A517MLG9_9BACT</name>
<keyword evidence="3" id="KW-1185">Reference proteome</keyword>
<dbReference type="AlphaFoldDB" id="A0A517MLG9"/>
<dbReference type="Gene3D" id="1.25.10.10">
    <property type="entry name" value="Leucine-rich Repeat Variant"/>
    <property type="match status" value="1"/>
</dbReference>
<dbReference type="SUPFAM" id="SSF51294">
    <property type="entry name" value="Hedgehog/intein (Hint) domain"/>
    <property type="match status" value="1"/>
</dbReference>
<protein>
    <recommendedName>
        <fullName evidence="1">Hint domain-containing protein</fullName>
    </recommendedName>
</protein>
<dbReference type="InterPro" id="IPR003587">
    <property type="entry name" value="Hint_dom_N"/>
</dbReference>
<dbReference type="Proteomes" id="UP000320672">
    <property type="component" value="Chromosome"/>
</dbReference>
<dbReference type="Gene3D" id="2.170.16.10">
    <property type="entry name" value="Hedgehog/Intein (Hint) domain"/>
    <property type="match status" value="1"/>
</dbReference>
<dbReference type="CDD" id="cd00081">
    <property type="entry name" value="Hint"/>
    <property type="match status" value="1"/>
</dbReference>
<dbReference type="PROSITE" id="PS50817">
    <property type="entry name" value="INTEIN_N_TER"/>
    <property type="match status" value="1"/>
</dbReference>
<sequence length="613" mass="68596">MRLAFSSLATILLFLASGPFQNPALGAEPSRSLAEDILAAEADGDLESRSKLLQQLDAEASEEPLAQSLQGKVLGEDNLWRSVEESISANRKSSLLASYKTYRQTLPDTEAGNLQIANWCQKARLPEQEAAHLERTLLINPNNSIARLRLGHRYQSGTWVSPKEAARVQAEADILQKSLKKYGADIQKIRRNLESGNSRQVWEAMKQLDAIKDPMAIPAVAKVFQTAKSPASDEAILWLSNQEEPVVSRILAQWAVESRDPATRNFAGERLAARPMHEFVPQLLNQLESQIVSRVIPSFRADGSLAGVRHAFAKENADDIDVTVVDFVNARNIQDTIIRPDRSENATSAWRGRAFEREIAEQEIRLQNIETERKIRTQQAKEIAQREQRMAQSNVAIQNVNERIGYAMSQATGTHPGYSEKQLWDWWSDYTMREPPPRKYVSMHYSNKYSTTNFYSPPQFACECFVAGTLVTTSEGAKPIEQIRVGDQVLSKSIEDGTLSWDTVCATTEQPAKPLVRLQLEDEQLDCTQGHLFWVSGAGWTQARNLQNGDVLHAIADPIRIQDVSSAEAAPTYNLITNENHTYFVGETQVLSHDFNEQAPTAYIVPGLHYAKN</sequence>
<accession>A0A517MLG9</accession>
<reference evidence="2 3" key="1">
    <citation type="submission" date="2019-02" db="EMBL/GenBank/DDBJ databases">
        <title>Deep-cultivation of Planctomycetes and their phenomic and genomic characterization uncovers novel biology.</title>
        <authorList>
            <person name="Wiegand S."/>
            <person name="Jogler M."/>
            <person name="Boedeker C."/>
            <person name="Pinto D."/>
            <person name="Vollmers J."/>
            <person name="Rivas-Marin E."/>
            <person name="Kohn T."/>
            <person name="Peeters S.H."/>
            <person name="Heuer A."/>
            <person name="Rast P."/>
            <person name="Oberbeckmann S."/>
            <person name="Bunk B."/>
            <person name="Jeske O."/>
            <person name="Meyerdierks A."/>
            <person name="Storesund J.E."/>
            <person name="Kallscheuer N."/>
            <person name="Luecker S."/>
            <person name="Lage O.M."/>
            <person name="Pohl T."/>
            <person name="Merkel B.J."/>
            <person name="Hornburger P."/>
            <person name="Mueller R.-W."/>
            <person name="Bruemmer F."/>
            <person name="Labrenz M."/>
            <person name="Spormann A.M."/>
            <person name="Op den Camp H."/>
            <person name="Overmann J."/>
            <person name="Amann R."/>
            <person name="Jetten M.S.M."/>
            <person name="Mascher T."/>
            <person name="Medema M.H."/>
            <person name="Devos D.P."/>
            <person name="Kaster A.-K."/>
            <person name="Ovreas L."/>
            <person name="Rohde M."/>
            <person name="Galperin M.Y."/>
            <person name="Jogler C."/>
        </authorList>
    </citation>
    <scope>NUCLEOTIDE SEQUENCE [LARGE SCALE GENOMIC DNA]</scope>
    <source>
        <strain evidence="2 3">FF011L</strain>
    </source>
</reference>
<proteinExistence type="predicted"/>
<dbReference type="InterPro" id="IPR006141">
    <property type="entry name" value="Intein_N"/>
</dbReference>
<evidence type="ECO:0000259" key="1">
    <source>
        <dbReference type="SMART" id="SM00306"/>
    </source>
</evidence>
<feature type="domain" description="Hint" evidence="1">
    <location>
        <begin position="462"/>
        <end position="556"/>
    </location>
</feature>